<gene>
    <name evidence="3" type="ORF">AC579_7211</name>
</gene>
<feature type="coiled-coil region" evidence="1">
    <location>
        <begin position="154"/>
        <end position="181"/>
    </location>
</feature>
<keyword evidence="4" id="KW-1185">Reference proteome</keyword>
<organism evidence="3 4">
    <name type="scientific">Pseudocercospora musae</name>
    <dbReference type="NCBI Taxonomy" id="113226"/>
    <lineage>
        <taxon>Eukaryota</taxon>
        <taxon>Fungi</taxon>
        <taxon>Dikarya</taxon>
        <taxon>Ascomycota</taxon>
        <taxon>Pezizomycotina</taxon>
        <taxon>Dothideomycetes</taxon>
        <taxon>Dothideomycetidae</taxon>
        <taxon>Mycosphaerellales</taxon>
        <taxon>Mycosphaerellaceae</taxon>
        <taxon>Pseudocercospora</taxon>
    </lineage>
</organism>
<dbReference type="OrthoDB" id="10422044at2759"/>
<keyword evidence="1" id="KW-0175">Coiled coil</keyword>
<proteinExistence type="predicted"/>
<evidence type="ECO:0000313" key="3">
    <source>
        <dbReference type="EMBL" id="KXS98892.1"/>
    </source>
</evidence>
<evidence type="ECO:0000313" key="4">
    <source>
        <dbReference type="Proteomes" id="UP000073492"/>
    </source>
</evidence>
<feature type="compositionally biased region" description="Polar residues" evidence="2">
    <location>
        <begin position="234"/>
        <end position="244"/>
    </location>
</feature>
<feature type="compositionally biased region" description="Basic and acidic residues" evidence="2">
    <location>
        <begin position="23"/>
        <end position="54"/>
    </location>
</feature>
<evidence type="ECO:0000256" key="2">
    <source>
        <dbReference type="SAM" id="MobiDB-lite"/>
    </source>
</evidence>
<comment type="caution">
    <text evidence="3">The sequence shown here is derived from an EMBL/GenBank/DDBJ whole genome shotgun (WGS) entry which is preliminary data.</text>
</comment>
<feature type="region of interest" description="Disordered" evidence="2">
    <location>
        <begin position="193"/>
        <end position="261"/>
    </location>
</feature>
<reference evidence="3 4" key="1">
    <citation type="submission" date="2015-07" db="EMBL/GenBank/DDBJ databases">
        <title>Comparative genomics of the Sigatoka disease complex on banana suggests a link between parallel evolutionary changes in Pseudocercospora fijiensis and Pseudocercospora eumusae and increased virulence on the banana host.</title>
        <authorList>
            <person name="Chang T.-C."/>
            <person name="Salvucci A."/>
            <person name="Crous P.W."/>
            <person name="Stergiopoulos I."/>
        </authorList>
    </citation>
    <scope>NUCLEOTIDE SEQUENCE [LARGE SCALE GENOMIC DNA]</scope>
    <source>
        <strain evidence="3 4">CBS 116634</strain>
    </source>
</reference>
<evidence type="ECO:0000256" key="1">
    <source>
        <dbReference type="SAM" id="Coils"/>
    </source>
</evidence>
<feature type="region of interest" description="Disordered" evidence="2">
    <location>
        <begin position="1"/>
        <end position="54"/>
    </location>
</feature>
<accession>A0A139H8W8</accession>
<dbReference type="EMBL" id="LFZO01000731">
    <property type="protein sequence ID" value="KXS98892.1"/>
    <property type="molecule type" value="Genomic_DNA"/>
</dbReference>
<dbReference type="AlphaFoldDB" id="A0A139H8W8"/>
<dbReference type="Proteomes" id="UP000073492">
    <property type="component" value="Unassembled WGS sequence"/>
</dbReference>
<feature type="compositionally biased region" description="Basic and acidic residues" evidence="2">
    <location>
        <begin position="193"/>
        <end position="205"/>
    </location>
</feature>
<protein>
    <submittedName>
        <fullName evidence="3">Uncharacterized protein</fullName>
    </submittedName>
</protein>
<name>A0A139H8W8_9PEZI</name>
<sequence length="472" mass="52323">MGSAKKLGKRKAEPPSYLDEIIEDSKKKIKTEPGLDVDHSRPQERPCSDEDHENDDKKIAACVRFLADVGQEPETKGAAIKLARHRLLSALRRSSDDEVSCLTWLDQRNGLGLQSLGREALHRVAEIVQDAEVNEIVELFTRRTSSPVAIRSVRKLLKAKLQQLEQGLLSQEGKAEGADEEVSWARQDFTHAARDGEHAKNRPAENTEQGPKAGDERLLPPCPSPGNKAPGPASNESQTPSSTNRRVDTLAAPSGPSSLKPTMIDHVQFTKEQRFVYVLLPLNTPEAPIFDASEKEVTLACRAAFNTRAKVCSVQRLGDRMWYVCFEKVMACRQKPQLVNSAIILRGVRVIANYLPALPCRSFVADVPRSTSVSPHAILASLTPELDARRCNGLTLLHQTSAGRSRFIAYFAEHPNLLRFYVPVQGGKGHLIFRPDNERALCWCKMYHNGKPCSAGVKYEYRHGLGGVGTWN</sequence>